<organism evidence="1">
    <name type="scientific">marine sediment metagenome</name>
    <dbReference type="NCBI Taxonomy" id="412755"/>
    <lineage>
        <taxon>unclassified sequences</taxon>
        <taxon>metagenomes</taxon>
        <taxon>ecological metagenomes</taxon>
    </lineage>
</organism>
<accession>A0A0F9P2D8</accession>
<evidence type="ECO:0000313" key="1">
    <source>
        <dbReference type="EMBL" id="KKM87627.1"/>
    </source>
</evidence>
<name>A0A0F9P2D8_9ZZZZ</name>
<dbReference type="AlphaFoldDB" id="A0A0F9P2D8"/>
<protein>
    <submittedName>
        <fullName evidence="1">Uncharacterized protein</fullName>
    </submittedName>
</protein>
<dbReference type="EMBL" id="LAZR01007075">
    <property type="protein sequence ID" value="KKM87627.1"/>
    <property type="molecule type" value="Genomic_DNA"/>
</dbReference>
<sequence length="155" mass="18167">MKKTTLEIWPAKDCPVSIQVRSNVGGAVYVNGVLCDAETDVPIEEEKPQTKTLRRYEIILPLFFNDNTEISGTLMDLTLDELEREFGGVSHELNRIIGFWKDEVGFRYQEQNTRIFCDVPNEPDSKDFFREYKETLKTRFKQQDIWMVSYLIDMV</sequence>
<reference evidence="1" key="1">
    <citation type="journal article" date="2015" name="Nature">
        <title>Complex archaea that bridge the gap between prokaryotes and eukaryotes.</title>
        <authorList>
            <person name="Spang A."/>
            <person name="Saw J.H."/>
            <person name="Jorgensen S.L."/>
            <person name="Zaremba-Niedzwiedzka K."/>
            <person name="Martijn J."/>
            <person name="Lind A.E."/>
            <person name="van Eijk R."/>
            <person name="Schleper C."/>
            <person name="Guy L."/>
            <person name="Ettema T.J."/>
        </authorList>
    </citation>
    <scope>NUCLEOTIDE SEQUENCE</scope>
</reference>
<gene>
    <name evidence="1" type="ORF">LCGC14_1266900</name>
</gene>
<comment type="caution">
    <text evidence="1">The sequence shown here is derived from an EMBL/GenBank/DDBJ whole genome shotgun (WGS) entry which is preliminary data.</text>
</comment>
<proteinExistence type="predicted"/>